<reference evidence="2" key="1">
    <citation type="journal article" date="2019" name="Int. J. Syst. Evol. Microbiol.">
        <title>The Global Catalogue of Microorganisms (GCM) 10K type strain sequencing project: providing services to taxonomists for standard genome sequencing and annotation.</title>
        <authorList>
            <consortium name="The Broad Institute Genomics Platform"/>
            <consortium name="The Broad Institute Genome Sequencing Center for Infectious Disease"/>
            <person name="Wu L."/>
            <person name="Ma J."/>
        </authorList>
    </citation>
    <scope>NUCLEOTIDE SEQUENCE [LARGE SCALE GENOMIC DNA]</scope>
    <source>
        <strain evidence="2">JCM 17939</strain>
    </source>
</reference>
<keyword evidence="2" id="KW-1185">Reference proteome</keyword>
<name>A0ABP8USB5_9ACTN</name>
<evidence type="ECO:0000313" key="2">
    <source>
        <dbReference type="Proteomes" id="UP001501442"/>
    </source>
</evidence>
<evidence type="ECO:0000313" key="1">
    <source>
        <dbReference type="EMBL" id="GAA4637216.1"/>
    </source>
</evidence>
<sequence>MYAQNDPSLPSPDTIKGLVLKLAPLLIRAALNVTVSSDGIVEVRNPRDARMKQALALREYQDDLYWHWVWPGPTRDAPPELEPMVPADDVDEAARRVVTVLRLAETAGAEQ</sequence>
<dbReference type="EMBL" id="BAABHK010000019">
    <property type="protein sequence ID" value="GAA4637216.1"/>
    <property type="molecule type" value="Genomic_DNA"/>
</dbReference>
<proteinExistence type="predicted"/>
<organism evidence="1 2">
    <name type="scientific">Actinoallomurus vinaceus</name>
    <dbReference type="NCBI Taxonomy" id="1080074"/>
    <lineage>
        <taxon>Bacteria</taxon>
        <taxon>Bacillati</taxon>
        <taxon>Actinomycetota</taxon>
        <taxon>Actinomycetes</taxon>
        <taxon>Streptosporangiales</taxon>
        <taxon>Thermomonosporaceae</taxon>
        <taxon>Actinoallomurus</taxon>
    </lineage>
</organism>
<dbReference type="Proteomes" id="UP001501442">
    <property type="component" value="Unassembled WGS sequence"/>
</dbReference>
<protein>
    <submittedName>
        <fullName evidence="1">Uncharacterized protein</fullName>
    </submittedName>
</protein>
<accession>A0ABP8USB5</accession>
<comment type="caution">
    <text evidence="1">The sequence shown here is derived from an EMBL/GenBank/DDBJ whole genome shotgun (WGS) entry which is preliminary data.</text>
</comment>
<gene>
    <name evidence="1" type="ORF">GCM10023196_090120</name>
</gene>